<feature type="non-terminal residue" evidence="2">
    <location>
        <position position="1"/>
    </location>
</feature>
<proteinExistence type="predicted"/>
<keyword evidence="3" id="KW-1185">Reference proteome</keyword>
<dbReference type="Proteomes" id="UP001432322">
    <property type="component" value="Unassembled WGS sequence"/>
</dbReference>
<accession>A0AAV5UUJ3</accession>
<comment type="caution">
    <text evidence="2">The sequence shown here is derived from an EMBL/GenBank/DDBJ whole genome shotgun (WGS) entry which is preliminary data.</text>
</comment>
<sequence>EKITEQLGPIESELRRLPAKEHLKRVRTTIESIRDSKQQAGAANQELFLQPRVEKERSDVLSLSTNGNEREVKATAVVQQAPSRVEDSSPLKFDEKKIVIGHQQPEARNDEHEMIDIRRIISAVPVFMEIAVLNQFKQFNGLYATSDCRALLFGYLHHLTSNMMKRNEHQCILTTDAEDEKEAIRQIAEAVFQRLMYVTQGAHAENFGQFEVQYDELTAVESQLMYEGISVDSVRRIAAKLHHILLTDEYTITKEKNDEETIESLYTYEKMYPFFSYSNYGANEGTMSERNGKKFRKHSRSTINSSKRRRGGKI</sequence>
<feature type="compositionally biased region" description="Basic residues" evidence="1">
    <location>
        <begin position="293"/>
        <end position="314"/>
    </location>
</feature>
<feature type="region of interest" description="Disordered" evidence="1">
    <location>
        <begin position="288"/>
        <end position="314"/>
    </location>
</feature>
<evidence type="ECO:0000256" key="1">
    <source>
        <dbReference type="SAM" id="MobiDB-lite"/>
    </source>
</evidence>
<reference evidence="2" key="1">
    <citation type="submission" date="2023-10" db="EMBL/GenBank/DDBJ databases">
        <title>Genome assembly of Pristionchus species.</title>
        <authorList>
            <person name="Yoshida K."/>
            <person name="Sommer R.J."/>
        </authorList>
    </citation>
    <scope>NUCLEOTIDE SEQUENCE</scope>
    <source>
        <strain evidence="2">RS5133</strain>
    </source>
</reference>
<gene>
    <name evidence="2" type="ORF">PFISCL1PPCAC_1150</name>
</gene>
<dbReference type="AlphaFoldDB" id="A0AAV5UUJ3"/>
<evidence type="ECO:0000313" key="2">
    <source>
        <dbReference type="EMBL" id="GMT09853.1"/>
    </source>
</evidence>
<evidence type="ECO:0000313" key="3">
    <source>
        <dbReference type="Proteomes" id="UP001432322"/>
    </source>
</evidence>
<dbReference type="EMBL" id="BTSY01000001">
    <property type="protein sequence ID" value="GMT09853.1"/>
    <property type="molecule type" value="Genomic_DNA"/>
</dbReference>
<protein>
    <submittedName>
        <fullName evidence="2">Uncharacterized protein</fullName>
    </submittedName>
</protein>
<name>A0AAV5UUJ3_9BILA</name>
<organism evidence="2 3">
    <name type="scientific">Pristionchus fissidentatus</name>
    <dbReference type="NCBI Taxonomy" id="1538716"/>
    <lineage>
        <taxon>Eukaryota</taxon>
        <taxon>Metazoa</taxon>
        <taxon>Ecdysozoa</taxon>
        <taxon>Nematoda</taxon>
        <taxon>Chromadorea</taxon>
        <taxon>Rhabditida</taxon>
        <taxon>Rhabditina</taxon>
        <taxon>Diplogasteromorpha</taxon>
        <taxon>Diplogasteroidea</taxon>
        <taxon>Neodiplogasteridae</taxon>
        <taxon>Pristionchus</taxon>
    </lineage>
</organism>